<dbReference type="HOGENOM" id="CLU_091805_2_1_5"/>
<accession>Q2RS23</accession>
<comment type="subcellular location">
    <subcellularLocation>
        <location evidence="1">Membrane</location>
        <topology evidence="1">Multi-pass membrane protein</topology>
    </subcellularLocation>
</comment>
<dbReference type="KEGG" id="rru:Rru_A2272"/>
<dbReference type="InterPro" id="IPR038330">
    <property type="entry name" value="TspO/MBR-related_sf"/>
</dbReference>
<evidence type="ECO:0000256" key="3">
    <source>
        <dbReference type="ARBA" id="ARBA00022692"/>
    </source>
</evidence>
<dbReference type="PANTHER" id="PTHR10057">
    <property type="entry name" value="PERIPHERAL-TYPE BENZODIAZEPINE RECEPTOR"/>
    <property type="match status" value="1"/>
</dbReference>
<dbReference type="Proteomes" id="UP000001929">
    <property type="component" value="Chromosome"/>
</dbReference>
<reference evidence="8 9" key="1">
    <citation type="journal article" date="2011" name="Stand. Genomic Sci.">
        <title>Complete genome sequence of Rhodospirillum rubrum type strain (S1).</title>
        <authorList>
            <person name="Munk A.C."/>
            <person name="Copeland A."/>
            <person name="Lucas S."/>
            <person name="Lapidus A."/>
            <person name="Del Rio T.G."/>
            <person name="Barry K."/>
            <person name="Detter J.C."/>
            <person name="Hammon N."/>
            <person name="Israni S."/>
            <person name="Pitluck S."/>
            <person name="Brettin T."/>
            <person name="Bruce D."/>
            <person name="Han C."/>
            <person name="Tapia R."/>
            <person name="Gilna P."/>
            <person name="Schmutz J."/>
            <person name="Larimer F."/>
            <person name="Land M."/>
            <person name="Kyrpides N.C."/>
            <person name="Mavromatis K."/>
            <person name="Richardson P."/>
            <person name="Rohde M."/>
            <person name="Goker M."/>
            <person name="Klenk H.P."/>
            <person name="Zhang Y."/>
            <person name="Roberts G.P."/>
            <person name="Reslewic S."/>
            <person name="Schwartz D.C."/>
        </authorList>
    </citation>
    <scope>NUCLEOTIDE SEQUENCE [LARGE SCALE GENOMIC DNA]</scope>
    <source>
        <strain evidence="9">ATCC 11170 / ATH 1.1.1 / DSM 467 / LMG 4362 / NCIMB 8255 / S1</strain>
    </source>
</reference>
<dbReference type="AlphaFoldDB" id="Q2RS23"/>
<dbReference type="EnsemblBacteria" id="ABC23072">
    <property type="protein sequence ID" value="ABC23072"/>
    <property type="gene ID" value="Rru_A2272"/>
</dbReference>
<keyword evidence="3 7" id="KW-0812">Transmembrane</keyword>
<sequence length="188" mass="21065">MMGQTSGGCPTVHQAPTKRKRTMDQNSAITLAVFIGICMLTALSGAFFRPGKWYQTIRKPSWNPPDKVFGPVWGILYIMIAVAGWLVWMTAPFSETMILPMTIFGVQLVMNFLWSGLFFGAKRIDLALLEVSFLWISVIELILAFLPIHPLAGYLLIPYALWVSFAAFLNLVIYRLNRKPTPVAEPAV</sequence>
<dbReference type="Pfam" id="PF03073">
    <property type="entry name" value="TspO_MBR"/>
    <property type="match status" value="1"/>
</dbReference>
<dbReference type="PhylomeDB" id="Q2RS23"/>
<organism evidence="8 9">
    <name type="scientific">Rhodospirillum rubrum (strain ATCC 11170 / ATH 1.1.1 / DSM 467 / LMG 4362 / NCIMB 8255 / S1)</name>
    <dbReference type="NCBI Taxonomy" id="269796"/>
    <lineage>
        <taxon>Bacteria</taxon>
        <taxon>Pseudomonadati</taxon>
        <taxon>Pseudomonadota</taxon>
        <taxon>Alphaproteobacteria</taxon>
        <taxon>Rhodospirillales</taxon>
        <taxon>Rhodospirillaceae</taxon>
        <taxon>Rhodospirillum</taxon>
    </lineage>
</organism>
<evidence type="ECO:0000256" key="1">
    <source>
        <dbReference type="ARBA" id="ARBA00004141"/>
    </source>
</evidence>
<comment type="similarity">
    <text evidence="2">Belongs to the TspO/BZRP family.</text>
</comment>
<evidence type="ECO:0000256" key="7">
    <source>
        <dbReference type="SAM" id="Phobius"/>
    </source>
</evidence>
<proteinExistence type="inferred from homology"/>
<feature type="transmembrane region" description="Helical" evidence="7">
    <location>
        <begin position="152"/>
        <end position="173"/>
    </location>
</feature>
<dbReference type="GO" id="GO:0033013">
    <property type="term" value="P:tetrapyrrole metabolic process"/>
    <property type="evidence" value="ECO:0007669"/>
    <property type="project" value="UniProtKB-ARBA"/>
</dbReference>
<evidence type="ECO:0000256" key="6">
    <source>
        <dbReference type="SAM" id="MobiDB-lite"/>
    </source>
</evidence>
<evidence type="ECO:0000313" key="9">
    <source>
        <dbReference type="Proteomes" id="UP000001929"/>
    </source>
</evidence>
<keyword evidence="5 7" id="KW-0472">Membrane</keyword>
<gene>
    <name evidence="8" type="ordered locus">Rru_A2272</name>
</gene>
<feature type="transmembrane region" description="Helical" evidence="7">
    <location>
        <begin position="68"/>
        <end position="91"/>
    </location>
</feature>
<dbReference type="FunFam" id="1.20.1260.100:FF:000001">
    <property type="entry name" value="translocator protein 2"/>
    <property type="match status" value="1"/>
</dbReference>
<feature type="region of interest" description="Disordered" evidence="6">
    <location>
        <begin position="1"/>
        <end position="21"/>
    </location>
</feature>
<evidence type="ECO:0000256" key="5">
    <source>
        <dbReference type="ARBA" id="ARBA00023136"/>
    </source>
</evidence>
<evidence type="ECO:0000256" key="2">
    <source>
        <dbReference type="ARBA" id="ARBA00007524"/>
    </source>
</evidence>
<feature type="transmembrane region" description="Helical" evidence="7">
    <location>
        <begin position="97"/>
        <end position="119"/>
    </location>
</feature>
<dbReference type="eggNOG" id="COG3476">
    <property type="taxonomic scope" value="Bacteria"/>
</dbReference>
<dbReference type="CDD" id="cd15904">
    <property type="entry name" value="TSPO_MBR"/>
    <property type="match status" value="1"/>
</dbReference>
<evidence type="ECO:0000256" key="4">
    <source>
        <dbReference type="ARBA" id="ARBA00022989"/>
    </source>
</evidence>
<feature type="transmembrane region" description="Helical" evidence="7">
    <location>
        <begin position="126"/>
        <end position="146"/>
    </location>
</feature>
<keyword evidence="4 7" id="KW-1133">Transmembrane helix</keyword>
<dbReference type="EMBL" id="CP000230">
    <property type="protein sequence ID" value="ABC23072.1"/>
    <property type="molecule type" value="Genomic_DNA"/>
</dbReference>
<feature type="transmembrane region" description="Helical" evidence="7">
    <location>
        <begin position="28"/>
        <end position="48"/>
    </location>
</feature>
<keyword evidence="9" id="KW-1185">Reference proteome</keyword>
<dbReference type="PANTHER" id="PTHR10057:SF0">
    <property type="entry name" value="TRANSLOCATOR PROTEIN"/>
    <property type="match status" value="1"/>
</dbReference>
<dbReference type="GO" id="GO:0016020">
    <property type="term" value="C:membrane"/>
    <property type="evidence" value="ECO:0007669"/>
    <property type="project" value="UniProtKB-SubCell"/>
</dbReference>
<protein>
    <submittedName>
        <fullName evidence="8">TspO and MBR related proteins</fullName>
    </submittedName>
</protein>
<evidence type="ECO:0000313" key="8">
    <source>
        <dbReference type="EMBL" id="ABC23072.1"/>
    </source>
</evidence>
<name>Q2RS23_RHORT</name>
<dbReference type="Gene3D" id="1.20.1260.100">
    <property type="entry name" value="TspO/MBR protein"/>
    <property type="match status" value="1"/>
</dbReference>
<dbReference type="STRING" id="269796.Rru_A2272"/>
<dbReference type="PIRSF" id="PIRSF005859">
    <property type="entry name" value="PBR"/>
    <property type="match status" value="1"/>
</dbReference>
<dbReference type="InterPro" id="IPR004307">
    <property type="entry name" value="TspO_MBR"/>
</dbReference>
<dbReference type="PATRIC" id="fig|269796.9.peg.2370"/>